<keyword evidence="4" id="KW-1185">Reference proteome</keyword>
<feature type="transmembrane region" description="Helical" evidence="2">
    <location>
        <begin position="242"/>
        <end position="272"/>
    </location>
</feature>
<evidence type="ECO:0000313" key="3">
    <source>
        <dbReference type="EMBL" id="SDT02031.1"/>
    </source>
</evidence>
<evidence type="ECO:0000256" key="2">
    <source>
        <dbReference type="SAM" id="Phobius"/>
    </source>
</evidence>
<dbReference type="EMBL" id="LT629732">
    <property type="protein sequence ID" value="SDT02031.1"/>
    <property type="molecule type" value="Genomic_DNA"/>
</dbReference>
<feature type="transmembrane region" description="Helical" evidence="2">
    <location>
        <begin position="212"/>
        <end position="235"/>
    </location>
</feature>
<name>A0A1H1WZ09_9ACTN</name>
<dbReference type="PANTHER" id="PTHR36111:SF2">
    <property type="entry name" value="INNER MEMBRANE PROTEIN"/>
    <property type="match status" value="1"/>
</dbReference>
<feature type="transmembrane region" description="Helical" evidence="2">
    <location>
        <begin position="89"/>
        <end position="109"/>
    </location>
</feature>
<feature type="transmembrane region" description="Helical" evidence="2">
    <location>
        <begin position="170"/>
        <end position="192"/>
    </location>
</feature>
<keyword evidence="2" id="KW-1133">Transmembrane helix</keyword>
<feature type="transmembrane region" description="Helical" evidence="2">
    <location>
        <begin position="54"/>
        <end position="77"/>
    </location>
</feature>
<dbReference type="Proteomes" id="UP000198983">
    <property type="component" value="Chromosome I"/>
</dbReference>
<organism evidence="3 4">
    <name type="scientific">Actinopolymorpha singaporensis</name>
    <dbReference type="NCBI Taxonomy" id="117157"/>
    <lineage>
        <taxon>Bacteria</taxon>
        <taxon>Bacillati</taxon>
        <taxon>Actinomycetota</taxon>
        <taxon>Actinomycetes</taxon>
        <taxon>Propionibacteriales</taxon>
        <taxon>Actinopolymorphaceae</taxon>
        <taxon>Actinopolymorpha</taxon>
    </lineage>
</organism>
<sequence length="302" mass="30842">MFPGSLGSARNGPGRPIRHPDRRPLVHTYPASPDGTGRHRTDEARGSAVGSVRVVFRGFGTLLNVTTILVGTGLGVLLGHRLPGRTRDVVTDAIGLVTLLIAAFSAYAVRDPALVGVVGPNAPMLIVLASLVTGGVIGSLLRLELRLEGLGHRLQTRLAGRAASPERRRFVDGFVAASLLFCVGPLTVLGSISDGLGRGSQQLALKATLDGITSVAFAASFGWGVAAAALTVLVVQGGLTVVGALAGTFLSAGQVSALTATGGLLLVGVALRLLRIKQLPVGDLLPALVLAPLFTALVSAWG</sequence>
<gene>
    <name evidence="3" type="ORF">SAMN04489717_4728</name>
</gene>
<evidence type="ECO:0008006" key="5">
    <source>
        <dbReference type="Google" id="ProtNLM"/>
    </source>
</evidence>
<accession>A0A1H1WZ09</accession>
<feature type="region of interest" description="Disordered" evidence="1">
    <location>
        <begin position="1"/>
        <end position="44"/>
    </location>
</feature>
<evidence type="ECO:0000313" key="4">
    <source>
        <dbReference type="Proteomes" id="UP000198983"/>
    </source>
</evidence>
<reference evidence="3 4" key="1">
    <citation type="submission" date="2016-10" db="EMBL/GenBank/DDBJ databases">
        <authorList>
            <person name="de Groot N.N."/>
        </authorList>
    </citation>
    <scope>NUCLEOTIDE SEQUENCE [LARGE SCALE GENOMIC DNA]</scope>
    <source>
        <strain evidence="3 4">DSM 22024</strain>
    </source>
</reference>
<protein>
    <recommendedName>
        <fullName evidence="5">DUF554 domain-containing protein</fullName>
    </recommendedName>
</protein>
<feature type="transmembrane region" description="Helical" evidence="2">
    <location>
        <begin position="121"/>
        <end position="143"/>
    </location>
</feature>
<dbReference type="PANTHER" id="PTHR36111">
    <property type="entry name" value="INNER MEMBRANE PROTEIN-RELATED"/>
    <property type="match status" value="1"/>
</dbReference>
<keyword evidence="2" id="KW-0812">Transmembrane</keyword>
<evidence type="ECO:0000256" key="1">
    <source>
        <dbReference type="SAM" id="MobiDB-lite"/>
    </source>
</evidence>
<keyword evidence="2" id="KW-0472">Membrane</keyword>
<dbReference type="AlphaFoldDB" id="A0A1H1WZ09"/>
<feature type="transmembrane region" description="Helical" evidence="2">
    <location>
        <begin position="284"/>
        <end position="301"/>
    </location>
</feature>
<proteinExistence type="predicted"/>
<dbReference type="InterPro" id="IPR007563">
    <property type="entry name" value="DUF554"/>
</dbReference>
<dbReference type="Pfam" id="PF04474">
    <property type="entry name" value="DUF554"/>
    <property type="match status" value="1"/>
</dbReference>